<keyword evidence="10 12" id="KW-0472">Membrane</keyword>
<feature type="transmembrane region" description="Helical" evidence="12">
    <location>
        <begin position="126"/>
        <end position="147"/>
    </location>
</feature>
<dbReference type="Pfam" id="PF19991">
    <property type="entry name" value="HMA_2"/>
    <property type="match status" value="1"/>
</dbReference>
<dbReference type="NCBIfam" id="TIGR01494">
    <property type="entry name" value="ATPase_P-type"/>
    <property type="match status" value="2"/>
</dbReference>
<evidence type="ECO:0000256" key="8">
    <source>
        <dbReference type="ARBA" id="ARBA00022989"/>
    </source>
</evidence>
<dbReference type="InterPro" id="IPR001757">
    <property type="entry name" value="P_typ_ATPase"/>
</dbReference>
<dbReference type="Gene3D" id="3.40.1110.10">
    <property type="entry name" value="Calcium-transporting ATPase, cytoplasmic domain N"/>
    <property type="match status" value="1"/>
</dbReference>
<evidence type="ECO:0000256" key="5">
    <source>
        <dbReference type="ARBA" id="ARBA00022723"/>
    </source>
</evidence>
<dbReference type="Pfam" id="PF00702">
    <property type="entry name" value="Hydrolase"/>
    <property type="match status" value="1"/>
</dbReference>
<dbReference type="SUPFAM" id="SSF56784">
    <property type="entry name" value="HAD-like"/>
    <property type="match status" value="1"/>
</dbReference>
<keyword evidence="7" id="KW-1278">Translocase</keyword>
<dbReference type="Gene3D" id="2.70.150.10">
    <property type="entry name" value="Calcium-transporting ATPase, cytoplasmic transduction domain A"/>
    <property type="match status" value="1"/>
</dbReference>
<keyword evidence="5" id="KW-0479">Metal-binding</keyword>
<dbReference type="PROSITE" id="PS00154">
    <property type="entry name" value="ATPASE_E1_E2"/>
    <property type="match status" value="1"/>
</dbReference>
<dbReference type="EC" id="7.2.2.8" evidence="3"/>
<evidence type="ECO:0000256" key="11">
    <source>
        <dbReference type="ARBA" id="ARBA00049289"/>
    </source>
</evidence>
<accession>A0ABV4DU73</accession>
<evidence type="ECO:0000259" key="13">
    <source>
        <dbReference type="Pfam" id="PF00122"/>
    </source>
</evidence>
<keyword evidence="6" id="KW-0187">Copper transport</keyword>
<evidence type="ECO:0000256" key="1">
    <source>
        <dbReference type="ARBA" id="ARBA00004127"/>
    </source>
</evidence>
<evidence type="ECO:0000256" key="9">
    <source>
        <dbReference type="ARBA" id="ARBA00023008"/>
    </source>
</evidence>
<evidence type="ECO:0000256" key="4">
    <source>
        <dbReference type="ARBA" id="ARBA00022692"/>
    </source>
</evidence>
<comment type="catalytic activity">
    <reaction evidence="11">
        <text>Cu(+)(in) + ATP + H2O = Cu(+)(out) + ADP + phosphate + H(+)</text>
        <dbReference type="Rhea" id="RHEA:25792"/>
        <dbReference type="ChEBI" id="CHEBI:15377"/>
        <dbReference type="ChEBI" id="CHEBI:15378"/>
        <dbReference type="ChEBI" id="CHEBI:30616"/>
        <dbReference type="ChEBI" id="CHEBI:43474"/>
        <dbReference type="ChEBI" id="CHEBI:49552"/>
        <dbReference type="ChEBI" id="CHEBI:456216"/>
        <dbReference type="EC" id="7.2.2.8"/>
    </reaction>
</comment>
<dbReference type="InterPro" id="IPR036412">
    <property type="entry name" value="HAD-like_sf"/>
</dbReference>
<dbReference type="PANTHER" id="PTHR43520:SF8">
    <property type="entry name" value="P-TYPE CU(+) TRANSPORTER"/>
    <property type="match status" value="1"/>
</dbReference>
<dbReference type="InterPro" id="IPR023299">
    <property type="entry name" value="ATPase_P-typ_cyto_dom_N"/>
</dbReference>
<comment type="subcellular location">
    <subcellularLocation>
        <location evidence="1">Endomembrane system</location>
        <topology evidence="1">Multi-pass membrane protein</topology>
    </subcellularLocation>
</comment>
<gene>
    <name evidence="14" type="ORF">AB8S09_02940</name>
</gene>
<dbReference type="PRINTS" id="PR00119">
    <property type="entry name" value="CATATPASE"/>
</dbReference>
<name>A0ABV4DU73_9CLOT</name>
<protein>
    <recommendedName>
        <fullName evidence="3">P-type Cu(+) transporter</fullName>
        <ecNumber evidence="3">7.2.2.8</ecNumber>
    </recommendedName>
</protein>
<keyword evidence="4 12" id="KW-0812">Transmembrane</keyword>
<keyword evidence="8 12" id="KW-1133">Transmembrane helix</keyword>
<organism evidence="14 15">
    <name type="scientific">Clostridium lapidicellarium</name>
    <dbReference type="NCBI Taxonomy" id="3240931"/>
    <lineage>
        <taxon>Bacteria</taxon>
        <taxon>Bacillati</taxon>
        <taxon>Bacillota</taxon>
        <taxon>Clostridia</taxon>
        <taxon>Eubacteriales</taxon>
        <taxon>Clostridiaceae</taxon>
        <taxon>Clostridium</taxon>
    </lineage>
</organism>
<dbReference type="InterPro" id="IPR008250">
    <property type="entry name" value="ATPase_P-typ_transduc_dom_A_sf"/>
</dbReference>
<dbReference type="InterPro" id="IPR023214">
    <property type="entry name" value="HAD_sf"/>
</dbReference>
<comment type="similarity">
    <text evidence="2">Belongs to the cation transport ATPase (P-type) (TC 3.A.3) family. Type IB subfamily.</text>
</comment>
<feature type="transmembrane region" description="Helical" evidence="12">
    <location>
        <begin position="666"/>
        <end position="685"/>
    </location>
</feature>
<dbReference type="Pfam" id="PF00122">
    <property type="entry name" value="E1-E2_ATPase"/>
    <property type="match status" value="1"/>
</dbReference>
<evidence type="ECO:0000256" key="12">
    <source>
        <dbReference type="SAM" id="Phobius"/>
    </source>
</evidence>
<proteinExistence type="inferred from homology"/>
<sequence length="708" mass="79790">MRELSVLPGRVRFKCNRTYFDRKLAKYIDMYAEGLYGVEYSRVNHNLGTILILYDEAKTNPKLIKSSIEQVLTSEIDYDSEIFKNYDSYYSTKRKREFVKNNFMRSIFVYLFFKIKQLVFGKFFLSGSLAMVEAASLVAVIGGYSLLRNAYNRFTRRLYPHPDVFLKLISLILTISRESTEGLFLILLIDFTDYIKASADLKCQCLLKKSIVKPPNTAWIVTGDNNEMLTSIKSLEVGDTVLVHEGEVVPVYGRVLEGKAVVNNLYYTGQPLASLVEKGSEIHEGIIVMSGELRIHVLRLPEPLEKEDISIDKMHLREKIVKHEERMLPAAVILSTLNYIFTGDVLNALSIVLVMCPASSELAFSTAVKNYIHLLSKYNIYVKNPNTFEKIVNLDGIIFDKTGTLTYRDMNIAHVESFDDNYGNEDLLKICAACESINCKKISDDSCKPERKTNFSDAKKELENMILVPSKGIGINYDGHKVLIGDGDFLRENNVALDNIFERHLNYRENLYSFIFISVDGRAVGMIVMEENIRKGACSLIGRLKANGIGNISIVTGDSLEKGRYVADKLGIKDVYGGCNSGEKLQILLEQKSKGPVMMVGDGVNDILSMRAADVSVSFLDYSSNEIKLNSDYIIFDDDVNRLEDLIMLSQSAYEIMQQNIKMSNLFNISLGIFAFLGGLDVFAAKSINTINSILTLIMNERVTLIPK</sequence>
<keyword evidence="15" id="KW-1185">Reference proteome</keyword>
<dbReference type="Gene3D" id="3.40.50.1000">
    <property type="entry name" value="HAD superfamily/HAD-like"/>
    <property type="match status" value="1"/>
</dbReference>
<evidence type="ECO:0000256" key="3">
    <source>
        <dbReference type="ARBA" id="ARBA00012517"/>
    </source>
</evidence>
<evidence type="ECO:0000256" key="10">
    <source>
        <dbReference type="ARBA" id="ARBA00023136"/>
    </source>
</evidence>
<dbReference type="InterPro" id="IPR018303">
    <property type="entry name" value="ATPase_P-typ_P_site"/>
</dbReference>
<evidence type="ECO:0000313" key="14">
    <source>
        <dbReference type="EMBL" id="MEY8762608.1"/>
    </source>
</evidence>
<evidence type="ECO:0000256" key="6">
    <source>
        <dbReference type="ARBA" id="ARBA00022796"/>
    </source>
</evidence>
<dbReference type="EMBL" id="JBGFFE010000002">
    <property type="protein sequence ID" value="MEY8762608.1"/>
    <property type="molecule type" value="Genomic_DNA"/>
</dbReference>
<evidence type="ECO:0000256" key="2">
    <source>
        <dbReference type="ARBA" id="ARBA00006024"/>
    </source>
</evidence>
<evidence type="ECO:0000313" key="15">
    <source>
        <dbReference type="Proteomes" id="UP001565220"/>
    </source>
</evidence>
<keyword evidence="6" id="KW-0406">Ion transport</keyword>
<dbReference type="InterPro" id="IPR059000">
    <property type="entry name" value="ATPase_P-type_domA"/>
</dbReference>
<keyword evidence="9" id="KW-0186">Copper</keyword>
<reference evidence="14 15" key="1">
    <citation type="submission" date="2024-08" db="EMBL/GenBank/DDBJ databases">
        <title>Clostridium lapicellarii sp. nov., and Clostridium renhuaiense sp. nov., two species isolated from the mud in a fermentation cellar used for producing sauce-flavour Chinese liquors.</title>
        <authorList>
            <person name="Yang F."/>
            <person name="Wang H."/>
            <person name="Chen L.Q."/>
            <person name="Zhou N."/>
            <person name="Lu J.J."/>
            <person name="Pu X.X."/>
            <person name="Wan B."/>
            <person name="Wang L."/>
            <person name="Liu S.J."/>
        </authorList>
    </citation>
    <scope>NUCLEOTIDE SEQUENCE [LARGE SCALE GENOMIC DNA]</scope>
    <source>
        <strain evidence="14 15">MT-113</strain>
    </source>
</reference>
<feature type="domain" description="P-type ATPase A" evidence="13">
    <location>
        <begin position="215"/>
        <end position="303"/>
    </location>
</feature>
<evidence type="ECO:0000256" key="7">
    <source>
        <dbReference type="ARBA" id="ARBA00022967"/>
    </source>
</evidence>
<keyword evidence="6" id="KW-0813">Transport</keyword>
<dbReference type="PANTHER" id="PTHR43520">
    <property type="entry name" value="ATP7, ISOFORM B"/>
    <property type="match status" value="1"/>
</dbReference>
<dbReference type="Proteomes" id="UP001565220">
    <property type="component" value="Unassembled WGS sequence"/>
</dbReference>
<dbReference type="RefSeq" id="WP_294181252.1">
    <property type="nucleotide sequence ID" value="NZ_JBGFFE010000002.1"/>
</dbReference>
<dbReference type="SUPFAM" id="SSF81653">
    <property type="entry name" value="Calcium ATPase, transduction domain A"/>
    <property type="match status" value="1"/>
</dbReference>
<comment type="caution">
    <text evidence="14">The sequence shown here is derived from an EMBL/GenBank/DDBJ whole genome shotgun (WGS) entry which is preliminary data.</text>
</comment>